<dbReference type="InterPro" id="IPR040680">
    <property type="entry name" value="DUF5643"/>
</dbReference>
<name>A0ABW8TRH4_9CLOT</name>
<evidence type="ECO:0000313" key="4">
    <source>
        <dbReference type="Proteomes" id="UP001623661"/>
    </source>
</evidence>
<dbReference type="Pfam" id="PF13786">
    <property type="entry name" value="DUF4179"/>
    <property type="match status" value="1"/>
</dbReference>
<gene>
    <name evidence="3" type="ORF">ACJDUH_08070</name>
</gene>
<evidence type="ECO:0000259" key="2">
    <source>
        <dbReference type="Pfam" id="PF18705"/>
    </source>
</evidence>
<dbReference type="Gene3D" id="2.60.40.1630">
    <property type="entry name" value="bacillus anthracis domain"/>
    <property type="match status" value="1"/>
</dbReference>
<reference evidence="3 4" key="1">
    <citation type="submission" date="2024-11" db="EMBL/GenBank/DDBJ databases">
        <authorList>
            <person name="Heng Y.C."/>
            <person name="Lim A.C.H."/>
            <person name="Lee J.K.Y."/>
            <person name="Kittelmann S."/>
        </authorList>
    </citation>
    <scope>NUCLEOTIDE SEQUENCE [LARGE SCALE GENOMIC DNA]</scope>
    <source>
        <strain evidence="3 4">WILCCON 0202</strain>
    </source>
</reference>
<keyword evidence="4" id="KW-1185">Reference proteome</keyword>
<accession>A0ABW8TRH4</accession>
<feature type="domain" description="DUF5643" evidence="2">
    <location>
        <begin position="212"/>
        <end position="311"/>
    </location>
</feature>
<organism evidence="3 4">
    <name type="scientific">Candidatus Clostridium radicumherbarum</name>
    <dbReference type="NCBI Taxonomy" id="3381662"/>
    <lineage>
        <taxon>Bacteria</taxon>
        <taxon>Bacillati</taxon>
        <taxon>Bacillota</taxon>
        <taxon>Clostridia</taxon>
        <taxon>Eubacteriales</taxon>
        <taxon>Clostridiaceae</taxon>
        <taxon>Clostridium</taxon>
    </lineage>
</organism>
<dbReference type="Pfam" id="PF18705">
    <property type="entry name" value="DUF5643"/>
    <property type="match status" value="1"/>
</dbReference>
<dbReference type="RefSeq" id="WP_406764638.1">
    <property type="nucleotide sequence ID" value="NZ_JBJHZY010000001.1"/>
</dbReference>
<sequence>MDNLENLKNEIKIPEGIDLAIKKGIEKGKKDKKIKKYQRIYKKTAVAATILIAVTSIGIARPDIVKAVPGIKSIFKLINHGNMGENFDKFEQFSTNVNKAIEKNGLKITIKEITVDDNVLAITSVVEGKNLKENKGYMGNIKINDKLVYTSSSKDKKVDDNTLMMVTYAKVSDMNLPRDLNIDFDIIWVNEVKGPWDFKFNVTKSDKPVNSRIVNIDKSIKIPDRTLNIRKLIISPLGNTIDFLGNYDVSKDRNGFDELDFVVLDDKGKILETHSSVHPISNEKYEGKLEITDDIANVRLLTVAPVFKHWGQKTMLLNKISYPILQTTIDSDNFNLPQETISKSRPVTEEQKSNGYAFNNVTHVFNIDKVRDFTTIDKLVNQIIKVGTNNNVLIKSIDTSENETKITFKVQGNGAYYYINFNDTVLLDENYNFIERVSDENITNVEYKDESIVSIKLPAINKTKKYKIALPIIDEPQIDEQYKININITK</sequence>
<evidence type="ECO:0000259" key="1">
    <source>
        <dbReference type="Pfam" id="PF13786"/>
    </source>
</evidence>
<dbReference type="InterPro" id="IPR025436">
    <property type="entry name" value="DUF4179"/>
</dbReference>
<dbReference type="EMBL" id="JBJHZY010000001">
    <property type="protein sequence ID" value="MFL0268055.1"/>
    <property type="molecule type" value="Genomic_DNA"/>
</dbReference>
<evidence type="ECO:0000313" key="3">
    <source>
        <dbReference type="EMBL" id="MFL0268055.1"/>
    </source>
</evidence>
<protein>
    <submittedName>
        <fullName evidence="3">DUF4179 domain-containing protein</fullName>
    </submittedName>
</protein>
<dbReference type="Proteomes" id="UP001623661">
    <property type="component" value="Unassembled WGS sequence"/>
</dbReference>
<proteinExistence type="predicted"/>
<feature type="domain" description="DUF4179" evidence="1">
    <location>
        <begin position="36"/>
        <end position="127"/>
    </location>
</feature>
<comment type="caution">
    <text evidence="3">The sequence shown here is derived from an EMBL/GenBank/DDBJ whole genome shotgun (WGS) entry which is preliminary data.</text>
</comment>